<evidence type="ECO:0000256" key="1">
    <source>
        <dbReference type="ARBA" id="ARBA00005380"/>
    </source>
</evidence>
<dbReference type="InterPro" id="IPR022463">
    <property type="entry name" value="1-PFruKinase"/>
</dbReference>
<keyword evidence="3 7" id="KW-0547">Nucleotide-binding</keyword>
<evidence type="ECO:0000313" key="10">
    <source>
        <dbReference type="EMBL" id="MFL0249919.1"/>
    </source>
</evidence>
<dbReference type="EC" id="2.7.1.144" evidence="7"/>
<keyword evidence="2 7" id="KW-0808">Transferase</keyword>
<evidence type="ECO:0000256" key="5">
    <source>
        <dbReference type="ARBA" id="ARBA00022840"/>
    </source>
</evidence>
<evidence type="ECO:0000256" key="6">
    <source>
        <dbReference type="ARBA" id="ARBA00047745"/>
    </source>
</evidence>
<dbReference type="PIRSF" id="PIRSF000535">
    <property type="entry name" value="1PFK/6PFK/LacC"/>
    <property type="match status" value="1"/>
</dbReference>
<evidence type="ECO:0000256" key="4">
    <source>
        <dbReference type="ARBA" id="ARBA00022777"/>
    </source>
</evidence>
<comment type="function">
    <text evidence="8">Catalyzes the ATP-dependent phosphorylation of fructose-l-phosphate to fructose-l,6-bisphosphate.</text>
</comment>
<keyword evidence="5 7" id="KW-0067">ATP-binding</keyword>
<dbReference type="PROSITE" id="PS00584">
    <property type="entry name" value="PFKB_KINASES_2"/>
    <property type="match status" value="1"/>
</dbReference>
<dbReference type="InterPro" id="IPR017583">
    <property type="entry name" value="Tagatose/fructose_Pkinase"/>
</dbReference>
<dbReference type="NCBIfam" id="TIGR03168">
    <property type="entry name" value="1-PFK"/>
    <property type="match status" value="1"/>
</dbReference>
<reference evidence="10 11" key="1">
    <citation type="submission" date="2024-11" db="EMBL/GenBank/DDBJ databases">
        <authorList>
            <person name="Heng Y.C."/>
            <person name="Lim A.C.H."/>
            <person name="Lee J.K.Y."/>
            <person name="Kittelmann S."/>
        </authorList>
    </citation>
    <scope>NUCLEOTIDE SEQUENCE [LARGE SCALE GENOMIC DNA]</scope>
    <source>
        <strain evidence="10 11">WILCCON 0114</strain>
    </source>
</reference>
<dbReference type="CDD" id="cd01164">
    <property type="entry name" value="FruK_PfkB_like"/>
    <property type="match status" value="1"/>
</dbReference>
<evidence type="ECO:0000313" key="11">
    <source>
        <dbReference type="Proteomes" id="UP001623592"/>
    </source>
</evidence>
<dbReference type="InterPro" id="IPR029056">
    <property type="entry name" value="Ribokinase-like"/>
</dbReference>
<keyword evidence="11" id="KW-1185">Reference proteome</keyword>
<comment type="similarity">
    <text evidence="1">Belongs to the carbohydrate kinase pfkB family.</text>
</comment>
<dbReference type="InterPro" id="IPR011611">
    <property type="entry name" value="PfkB_dom"/>
</dbReference>
<evidence type="ECO:0000256" key="2">
    <source>
        <dbReference type="ARBA" id="ARBA00022679"/>
    </source>
</evidence>
<comment type="pathway">
    <text evidence="7">Carbohydrate metabolism; D-tagatose 6-phosphate degradation; D-glyceraldehyde 3-phosphate and glycerone phosphate from D-tagatose 6-phosphate: step 1/2.</text>
</comment>
<dbReference type="RefSeq" id="WP_406786586.1">
    <property type="nucleotide sequence ID" value="NZ_JBJIAA010000004.1"/>
</dbReference>
<dbReference type="Proteomes" id="UP001623592">
    <property type="component" value="Unassembled WGS sequence"/>
</dbReference>
<proteinExistence type="inferred from homology"/>
<dbReference type="EMBL" id="JBJIAA010000004">
    <property type="protein sequence ID" value="MFL0249919.1"/>
    <property type="molecule type" value="Genomic_DNA"/>
</dbReference>
<dbReference type="Pfam" id="PF00294">
    <property type="entry name" value="PfkB"/>
    <property type="match status" value="1"/>
</dbReference>
<feature type="domain" description="Carbohydrate kinase PfkB" evidence="9">
    <location>
        <begin position="8"/>
        <end position="284"/>
    </location>
</feature>
<dbReference type="GO" id="GO:0008662">
    <property type="term" value="F:1-phosphofructokinase activity"/>
    <property type="evidence" value="ECO:0007669"/>
    <property type="project" value="UniProtKB-EC"/>
</dbReference>
<evidence type="ECO:0000259" key="9">
    <source>
        <dbReference type="Pfam" id="PF00294"/>
    </source>
</evidence>
<protein>
    <recommendedName>
        <fullName evidence="7">Tagatose-6-phosphate kinase</fullName>
        <ecNumber evidence="7">2.7.1.144</ecNumber>
    </recommendedName>
</protein>
<dbReference type="PANTHER" id="PTHR46566">
    <property type="entry name" value="1-PHOSPHOFRUCTOKINASE-RELATED"/>
    <property type="match status" value="1"/>
</dbReference>
<evidence type="ECO:0000256" key="7">
    <source>
        <dbReference type="PIRNR" id="PIRNR000535"/>
    </source>
</evidence>
<evidence type="ECO:0000256" key="8">
    <source>
        <dbReference type="RuleBase" id="RU369061"/>
    </source>
</evidence>
<keyword evidence="7" id="KW-0423">Lactose metabolism</keyword>
<comment type="catalytic activity">
    <reaction evidence="6 8">
        <text>beta-D-fructose 1-phosphate + ATP = beta-D-fructose 1,6-bisphosphate + ADP + H(+)</text>
        <dbReference type="Rhea" id="RHEA:14213"/>
        <dbReference type="ChEBI" id="CHEBI:15378"/>
        <dbReference type="ChEBI" id="CHEBI:30616"/>
        <dbReference type="ChEBI" id="CHEBI:32966"/>
        <dbReference type="ChEBI" id="CHEBI:138881"/>
        <dbReference type="ChEBI" id="CHEBI:456216"/>
        <dbReference type="EC" id="2.7.1.56"/>
    </reaction>
</comment>
<keyword evidence="4 8" id="KW-0418">Kinase</keyword>
<comment type="caution">
    <text evidence="10">The sequence shown here is derived from an EMBL/GenBank/DDBJ whole genome shotgun (WGS) entry which is preliminary data.</text>
</comment>
<evidence type="ECO:0000256" key="3">
    <source>
        <dbReference type="ARBA" id="ARBA00022741"/>
    </source>
</evidence>
<dbReference type="SUPFAM" id="SSF53613">
    <property type="entry name" value="Ribokinase-like"/>
    <property type="match status" value="1"/>
</dbReference>
<comment type="similarity">
    <text evidence="7">Belongs to the carbohydrate kinase PfkB family. LacC subfamily.</text>
</comment>
<dbReference type="Gene3D" id="3.40.1190.20">
    <property type="match status" value="1"/>
</dbReference>
<dbReference type="PANTHER" id="PTHR46566:SF1">
    <property type="entry name" value="1-PHOSPHOFRUCTOKINASE"/>
    <property type="match status" value="1"/>
</dbReference>
<gene>
    <name evidence="10" type="primary">pfkB</name>
    <name evidence="10" type="ORF">ACJDT4_05745</name>
</gene>
<comment type="catalytic activity">
    <reaction evidence="7">
        <text>D-tagatofuranose 6-phosphate + ATP = D-tagatofuranose 1,6-bisphosphate + ADP + H(+)</text>
        <dbReference type="Rhea" id="RHEA:12420"/>
        <dbReference type="ChEBI" id="CHEBI:15378"/>
        <dbReference type="ChEBI" id="CHEBI:30616"/>
        <dbReference type="ChEBI" id="CHEBI:58694"/>
        <dbReference type="ChEBI" id="CHEBI:58695"/>
        <dbReference type="ChEBI" id="CHEBI:456216"/>
        <dbReference type="EC" id="2.7.1.144"/>
    </reaction>
</comment>
<name>A0ABW8TBK4_9CLOT</name>
<accession>A0ABW8TBK4</accession>
<organism evidence="10 11">
    <name type="scientific">Clostridium neuense</name>
    <dbReference type="NCBI Taxonomy" id="1728934"/>
    <lineage>
        <taxon>Bacteria</taxon>
        <taxon>Bacillati</taxon>
        <taxon>Bacillota</taxon>
        <taxon>Clostridia</taxon>
        <taxon>Eubacteriales</taxon>
        <taxon>Clostridiaceae</taxon>
        <taxon>Clostridium</taxon>
    </lineage>
</organism>
<dbReference type="NCBIfam" id="TIGR03828">
    <property type="entry name" value="pfkB"/>
    <property type="match status" value="1"/>
</dbReference>
<dbReference type="InterPro" id="IPR002173">
    <property type="entry name" value="Carboh/pur_kinase_PfkB_CS"/>
</dbReference>
<sequence>MIYTVTFNPAIDYVIEVDNFKSGTVNRVKNNEKFAGGKGINVSRVLNNLNVKSIALGFIGGFTGKFIEDSLELQGIKTNFIKVEEDTRINVKLKSSVETEINGSGPNITEENLNKLFKIIESLTSDDYLVLAGNVQKSVPADIYSVIQKKCILNNTKVIVDTTGDALVSTLPNKPFLIKPNNHELGEIFKKELESEEEIIFYAKKLIDMGAENVIISMAEKGALLVNESEVYKASPAKGTVQNSVGAGDSVIAGFLASYSKNKDIVKAFRHGAASGSATAFSKDLCKKEDVEHYLPQVTITKLIGGK</sequence>